<evidence type="ECO:0000256" key="2">
    <source>
        <dbReference type="ARBA" id="ARBA00023004"/>
    </source>
</evidence>
<feature type="non-terminal residue" evidence="5">
    <location>
        <position position="63"/>
    </location>
</feature>
<proteinExistence type="predicted"/>
<evidence type="ECO:0000313" key="5">
    <source>
        <dbReference type="EMBL" id="EQD58306.1"/>
    </source>
</evidence>
<dbReference type="PANTHER" id="PTHR43183">
    <property type="entry name" value="HYPOTHETICAL DIHYDROXYACID DEHYDRATASE (EUROFUNG)-RELATED"/>
    <property type="match status" value="1"/>
</dbReference>
<sequence>MSATDRKQATGPKLRSRAWFDDPHDPGMTALHLERYLNYGLTLAELQSGRPIIGIAQTGSDLS</sequence>
<accession>T1ABX3</accession>
<organism evidence="5">
    <name type="scientific">mine drainage metagenome</name>
    <dbReference type="NCBI Taxonomy" id="410659"/>
    <lineage>
        <taxon>unclassified sequences</taxon>
        <taxon>metagenomes</taxon>
        <taxon>ecological metagenomes</taxon>
    </lineage>
</organism>
<comment type="caution">
    <text evidence="5">The sequence shown here is derived from an EMBL/GenBank/DDBJ whole genome shotgun (WGS) entry which is preliminary data.</text>
</comment>
<reference evidence="5" key="2">
    <citation type="journal article" date="2014" name="ISME J.">
        <title>Microbial stratification in low pH oxic and suboxic macroscopic growths along an acid mine drainage.</title>
        <authorList>
            <person name="Mendez-Garcia C."/>
            <person name="Mesa V."/>
            <person name="Sprenger R.R."/>
            <person name="Richter M."/>
            <person name="Diez M.S."/>
            <person name="Solano J."/>
            <person name="Bargiela R."/>
            <person name="Golyshina O.V."/>
            <person name="Manteca A."/>
            <person name="Ramos J.L."/>
            <person name="Gallego J.R."/>
            <person name="Llorente I."/>
            <person name="Martins Dos Santos V.A."/>
            <person name="Jensen O.N."/>
            <person name="Pelaez A.I."/>
            <person name="Sanchez J."/>
            <person name="Ferrer M."/>
        </authorList>
    </citation>
    <scope>NUCLEOTIDE SEQUENCE</scope>
</reference>
<dbReference type="PANTHER" id="PTHR43183:SF1">
    <property type="entry name" value="HYPOTHETICAL DIHYDROXY-ACID DEHYDRATASE (EUROFUNG)-RELATED"/>
    <property type="match status" value="1"/>
</dbReference>
<name>T1ABX3_9ZZZZ</name>
<keyword evidence="3" id="KW-0411">Iron-sulfur</keyword>
<dbReference type="GO" id="GO:0046872">
    <property type="term" value="F:metal ion binding"/>
    <property type="evidence" value="ECO:0007669"/>
    <property type="project" value="UniProtKB-KW"/>
</dbReference>
<gene>
    <name evidence="5" type="ORF">B2A_04422</name>
</gene>
<evidence type="ECO:0000256" key="3">
    <source>
        <dbReference type="ARBA" id="ARBA00023014"/>
    </source>
</evidence>
<protein>
    <submittedName>
        <fullName evidence="5">Dihydroxy-acid dehydratase</fullName>
    </submittedName>
</protein>
<evidence type="ECO:0000256" key="4">
    <source>
        <dbReference type="SAM" id="MobiDB-lite"/>
    </source>
</evidence>
<keyword evidence="1" id="KW-0479">Metal-binding</keyword>
<dbReference type="EMBL" id="AUZZ01002967">
    <property type="protein sequence ID" value="EQD58306.1"/>
    <property type="molecule type" value="Genomic_DNA"/>
</dbReference>
<dbReference type="InterPro" id="IPR052352">
    <property type="entry name" value="Sugar_Degrad_Dehydratases"/>
</dbReference>
<evidence type="ECO:0000256" key="1">
    <source>
        <dbReference type="ARBA" id="ARBA00022723"/>
    </source>
</evidence>
<feature type="region of interest" description="Disordered" evidence="4">
    <location>
        <begin position="1"/>
        <end position="21"/>
    </location>
</feature>
<keyword evidence="2" id="KW-0408">Iron</keyword>
<reference evidence="5" key="1">
    <citation type="submission" date="2013-08" db="EMBL/GenBank/DDBJ databases">
        <authorList>
            <person name="Mendez C."/>
            <person name="Richter M."/>
            <person name="Ferrer M."/>
            <person name="Sanchez J."/>
        </authorList>
    </citation>
    <scope>NUCLEOTIDE SEQUENCE</scope>
</reference>
<dbReference type="GO" id="GO:0051536">
    <property type="term" value="F:iron-sulfur cluster binding"/>
    <property type="evidence" value="ECO:0007669"/>
    <property type="project" value="UniProtKB-KW"/>
</dbReference>
<dbReference type="AlphaFoldDB" id="T1ABX3"/>